<dbReference type="EMBL" id="JAESVB010000017">
    <property type="protein sequence ID" value="MCB8877796.1"/>
    <property type="molecule type" value="Genomic_DNA"/>
</dbReference>
<dbReference type="InterPro" id="IPR010290">
    <property type="entry name" value="TM_effector"/>
</dbReference>
<dbReference type="InterPro" id="IPR036259">
    <property type="entry name" value="MFS_trans_sf"/>
</dbReference>
<evidence type="ECO:0000256" key="4">
    <source>
        <dbReference type="ARBA" id="ARBA00022692"/>
    </source>
</evidence>
<dbReference type="PANTHER" id="PTHR23513:SF9">
    <property type="entry name" value="ENTEROBACTIN EXPORTER ENTS"/>
    <property type="match status" value="1"/>
</dbReference>
<feature type="transmembrane region" description="Helical" evidence="7">
    <location>
        <begin position="28"/>
        <end position="46"/>
    </location>
</feature>
<evidence type="ECO:0000256" key="7">
    <source>
        <dbReference type="SAM" id="Phobius"/>
    </source>
</evidence>
<evidence type="ECO:0000313" key="9">
    <source>
        <dbReference type="EMBL" id="MCB8877796.1"/>
    </source>
</evidence>
<evidence type="ECO:0000256" key="1">
    <source>
        <dbReference type="ARBA" id="ARBA00004651"/>
    </source>
</evidence>
<dbReference type="SUPFAM" id="SSF103473">
    <property type="entry name" value="MFS general substrate transporter"/>
    <property type="match status" value="1"/>
</dbReference>
<dbReference type="AlphaFoldDB" id="A0A963YVR0"/>
<keyword evidence="10" id="KW-1185">Reference proteome</keyword>
<keyword evidence="5 7" id="KW-1133">Transmembrane helix</keyword>
<reference evidence="9" key="1">
    <citation type="journal article" date="2021" name="Microorganisms">
        <title>Acidisoma silvae sp. nov. and Acidisomacellulosilytica sp. nov., Two Acidophilic Bacteria Isolated from Decaying Wood, Hydrolyzing Cellulose and Producing Poly-3-hydroxybutyrate.</title>
        <authorList>
            <person name="Mieszkin S."/>
            <person name="Pouder E."/>
            <person name="Uroz S."/>
            <person name="Simon-Colin C."/>
            <person name="Alain K."/>
        </authorList>
    </citation>
    <scope>NUCLEOTIDE SEQUENCE</scope>
    <source>
        <strain evidence="9">HW T2.11</strain>
    </source>
</reference>
<evidence type="ECO:0000259" key="8">
    <source>
        <dbReference type="PROSITE" id="PS50850"/>
    </source>
</evidence>
<dbReference type="GO" id="GO:0005886">
    <property type="term" value="C:plasma membrane"/>
    <property type="evidence" value="ECO:0007669"/>
    <property type="project" value="UniProtKB-SubCell"/>
</dbReference>
<reference evidence="9" key="2">
    <citation type="submission" date="2021-01" db="EMBL/GenBank/DDBJ databases">
        <authorList>
            <person name="Mieszkin S."/>
            <person name="Pouder E."/>
            <person name="Alain K."/>
        </authorList>
    </citation>
    <scope>NUCLEOTIDE SEQUENCE</scope>
    <source>
        <strain evidence="9">HW T2.11</strain>
    </source>
</reference>
<evidence type="ECO:0000256" key="6">
    <source>
        <dbReference type="ARBA" id="ARBA00023136"/>
    </source>
</evidence>
<evidence type="ECO:0000256" key="5">
    <source>
        <dbReference type="ARBA" id="ARBA00022989"/>
    </source>
</evidence>
<keyword evidence="3" id="KW-1003">Cell membrane</keyword>
<dbReference type="Proteomes" id="UP000708298">
    <property type="component" value="Unassembled WGS sequence"/>
</dbReference>
<dbReference type="Gene3D" id="1.20.1250.20">
    <property type="entry name" value="MFS general substrate transporter like domains"/>
    <property type="match status" value="1"/>
</dbReference>
<feature type="domain" description="Major facilitator superfamily (MFS) profile" evidence="8">
    <location>
        <begin position="1"/>
        <end position="151"/>
    </location>
</feature>
<sequence>MRAAPAVGALAISLLLARHPIGRHAGRLMFGAVALFGIATIIFGLSRSLPVSIAALTVVGAADVVSVVVRSSLVQLQTPDYMRGRVSAVNMLFIGTSNQLGEFESGTLAALVGAVPTAVAGGIGTLVVTLLWMGFFPTLRKLDRLEATSED</sequence>
<dbReference type="PANTHER" id="PTHR23513">
    <property type="entry name" value="INTEGRAL MEMBRANE EFFLUX PROTEIN-RELATED"/>
    <property type="match status" value="1"/>
</dbReference>
<keyword evidence="4 7" id="KW-0812">Transmembrane</keyword>
<comment type="caution">
    <text evidence="9">The sequence shown here is derived from an EMBL/GenBank/DDBJ whole genome shotgun (WGS) entry which is preliminary data.</text>
</comment>
<keyword evidence="6 7" id="KW-0472">Membrane</keyword>
<gene>
    <name evidence="9" type="ORF">ASILVAE211_21555</name>
</gene>
<name>A0A963YVR0_9PROT</name>
<accession>A0A963YVR0</accession>
<evidence type="ECO:0000256" key="3">
    <source>
        <dbReference type="ARBA" id="ARBA00022475"/>
    </source>
</evidence>
<evidence type="ECO:0000313" key="10">
    <source>
        <dbReference type="Proteomes" id="UP000708298"/>
    </source>
</evidence>
<protein>
    <submittedName>
        <fullName evidence="9">MFS transporter</fullName>
    </submittedName>
</protein>
<dbReference type="Pfam" id="PF05977">
    <property type="entry name" value="MFS_3"/>
    <property type="match status" value="1"/>
</dbReference>
<organism evidence="9 10">
    <name type="scientific">Acidisoma silvae</name>
    <dbReference type="NCBI Taxonomy" id="2802396"/>
    <lineage>
        <taxon>Bacteria</taxon>
        <taxon>Pseudomonadati</taxon>
        <taxon>Pseudomonadota</taxon>
        <taxon>Alphaproteobacteria</taxon>
        <taxon>Acetobacterales</taxon>
        <taxon>Acidocellaceae</taxon>
        <taxon>Acidisoma</taxon>
    </lineage>
</organism>
<dbReference type="PROSITE" id="PS50850">
    <property type="entry name" value="MFS"/>
    <property type="match status" value="1"/>
</dbReference>
<dbReference type="InterPro" id="IPR020846">
    <property type="entry name" value="MFS_dom"/>
</dbReference>
<proteinExistence type="predicted"/>
<comment type="subcellular location">
    <subcellularLocation>
        <location evidence="1">Cell membrane</location>
        <topology evidence="1">Multi-pass membrane protein</topology>
    </subcellularLocation>
</comment>
<evidence type="ECO:0000256" key="2">
    <source>
        <dbReference type="ARBA" id="ARBA00022448"/>
    </source>
</evidence>
<dbReference type="GO" id="GO:0022857">
    <property type="term" value="F:transmembrane transporter activity"/>
    <property type="evidence" value="ECO:0007669"/>
    <property type="project" value="InterPro"/>
</dbReference>
<keyword evidence="2" id="KW-0813">Transport</keyword>
<feature type="transmembrane region" description="Helical" evidence="7">
    <location>
        <begin position="53"/>
        <end position="73"/>
    </location>
</feature>
<feature type="transmembrane region" description="Helical" evidence="7">
    <location>
        <begin position="108"/>
        <end position="135"/>
    </location>
</feature>